<comment type="subunit">
    <text evidence="9">Part of the signal recognition particle protein translocation system, which is composed of SRP and FtsY.</text>
</comment>
<keyword evidence="5 9" id="KW-0342">GTP-binding</keyword>
<evidence type="ECO:0000256" key="3">
    <source>
        <dbReference type="ARBA" id="ARBA00022801"/>
    </source>
</evidence>
<dbReference type="EMBL" id="LWLG01000006">
    <property type="protein sequence ID" value="OAQ20833.1"/>
    <property type="molecule type" value="Genomic_DNA"/>
</dbReference>
<feature type="domain" description="SRP54-type proteins GTP-binding" evidence="11">
    <location>
        <begin position="268"/>
        <end position="281"/>
    </location>
</feature>
<gene>
    <name evidence="9" type="primary">ffh</name>
    <name evidence="12" type="ORF">TDIS_1122</name>
</gene>
<dbReference type="OrthoDB" id="9804720at2"/>
<name>A0A179D4D2_9BACT</name>
<evidence type="ECO:0000256" key="7">
    <source>
        <dbReference type="ARBA" id="ARBA00023274"/>
    </source>
</evidence>
<dbReference type="SMART" id="SM00382">
    <property type="entry name" value="AAA"/>
    <property type="match status" value="1"/>
</dbReference>
<dbReference type="Pfam" id="PF02978">
    <property type="entry name" value="SRP_SPB"/>
    <property type="match status" value="1"/>
</dbReference>
<evidence type="ECO:0000256" key="8">
    <source>
        <dbReference type="ARBA" id="ARBA00048027"/>
    </source>
</evidence>
<sequence length="443" mass="49432">MFENLSERLEGVFQRLRGKGKLTKDDVERGLREVRLALLEADVNYRVVKNFVDRVRERALGAEVLESLTPAQQLIKIVHEELIRTLGETPAPLDLGGSRPVPILLVGLQGSGKTTTAAKLALFLRKKGHRPYLVPADVYRPAAIDQLKTLAERVGVPVYDTDPTDNPVEIAKKALAEAKALGRDVAIIDTAGRLHIDEAMMTEAAAIKETVSPREVLLVADAMTGQDAVNIAKSFHEKVGLTGVILTKVEGDARGGAALSIREVTGCPIKFIGTGEKLEALEVFYPDRLASRILGMGDVLTLIEKAQEAFDLKKARELQEKLRRREFTLEDLREQIKQMRKLGSMQEVFSLLPGIGKKIKEMPFDEKELVRMEAIINSMTRQERLNPRIINASRKRRIARGSGTTVQEVNKLLKSYEEMRKLLKKARGPRGLERLARRLLQAF</sequence>
<dbReference type="HAMAP" id="MF_00306">
    <property type="entry name" value="SRP54"/>
    <property type="match status" value="1"/>
</dbReference>
<organism evidence="12 13">
    <name type="scientific">Thermosulfurimonas dismutans</name>
    <dbReference type="NCBI Taxonomy" id="999894"/>
    <lineage>
        <taxon>Bacteria</taxon>
        <taxon>Pseudomonadati</taxon>
        <taxon>Thermodesulfobacteriota</taxon>
        <taxon>Thermodesulfobacteria</taxon>
        <taxon>Thermodesulfobacteriales</taxon>
        <taxon>Thermodesulfobacteriaceae</taxon>
        <taxon>Thermosulfurimonas</taxon>
    </lineage>
</organism>
<evidence type="ECO:0000313" key="12">
    <source>
        <dbReference type="EMBL" id="OAQ20833.1"/>
    </source>
</evidence>
<dbReference type="InterPro" id="IPR004780">
    <property type="entry name" value="SRP"/>
</dbReference>
<dbReference type="SUPFAM" id="SSF47446">
    <property type="entry name" value="Signal peptide-binding domain"/>
    <property type="match status" value="1"/>
</dbReference>
<dbReference type="RefSeq" id="WP_068670179.1">
    <property type="nucleotide sequence ID" value="NZ_LWLG01000006.1"/>
</dbReference>
<comment type="catalytic activity">
    <reaction evidence="8 9">
        <text>GTP + H2O = GDP + phosphate + H(+)</text>
        <dbReference type="Rhea" id="RHEA:19669"/>
        <dbReference type="ChEBI" id="CHEBI:15377"/>
        <dbReference type="ChEBI" id="CHEBI:15378"/>
        <dbReference type="ChEBI" id="CHEBI:37565"/>
        <dbReference type="ChEBI" id="CHEBI:43474"/>
        <dbReference type="ChEBI" id="CHEBI:58189"/>
        <dbReference type="EC" id="3.6.5.4"/>
    </reaction>
</comment>
<keyword evidence="9" id="KW-0963">Cytoplasm</keyword>
<comment type="similarity">
    <text evidence="1 9">Belongs to the GTP-binding SRP family. SRP54 subfamily.</text>
</comment>
<evidence type="ECO:0000256" key="10">
    <source>
        <dbReference type="SAM" id="Coils"/>
    </source>
</evidence>
<accession>A0A179D4D2</accession>
<evidence type="ECO:0000256" key="9">
    <source>
        <dbReference type="HAMAP-Rule" id="MF_00306"/>
    </source>
</evidence>
<keyword evidence="13" id="KW-1185">Reference proteome</keyword>
<dbReference type="NCBIfam" id="TIGR00959">
    <property type="entry name" value="ffh"/>
    <property type="match status" value="1"/>
</dbReference>
<protein>
    <recommendedName>
        <fullName evidence="9">Signal recognition particle protein</fullName>
        <ecNumber evidence="9">3.6.5.4</ecNumber>
    </recommendedName>
    <alternativeName>
        <fullName evidence="9">Fifty-four homolog</fullName>
    </alternativeName>
</protein>
<comment type="function">
    <text evidence="9">Involved in targeting and insertion of nascent membrane proteins into the cytoplasmic membrane. Binds to the hydrophobic signal sequence of the ribosome-nascent chain (RNC) as it emerges from the ribosomes. The SRP-RNC complex is then targeted to the cytoplasmic membrane where it interacts with the SRP receptor FtsY.</text>
</comment>
<dbReference type="AlphaFoldDB" id="A0A179D4D2"/>
<dbReference type="Gene3D" id="3.40.50.300">
    <property type="entry name" value="P-loop containing nucleotide triphosphate hydrolases"/>
    <property type="match status" value="1"/>
</dbReference>
<dbReference type="GO" id="GO:0048500">
    <property type="term" value="C:signal recognition particle"/>
    <property type="evidence" value="ECO:0007669"/>
    <property type="project" value="UniProtKB-UniRule"/>
</dbReference>
<dbReference type="GO" id="GO:0003924">
    <property type="term" value="F:GTPase activity"/>
    <property type="evidence" value="ECO:0007669"/>
    <property type="project" value="UniProtKB-UniRule"/>
</dbReference>
<evidence type="ECO:0000256" key="6">
    <source>
        <dbReference type="ARBA" id="ARBA00023135"/>
    </source>
</evidence>
<dbReference type="InterPro" id="IPR000897">
    <property type="entry name" value="SRP54_GTPase_dom"/>
</dbReference>
<evidence type="ECO:0000313" key="13">
    <source>
        <dbReference type="Proteomes" id="UP000078390"/>
    </source>
</evidence>
<dbReference type="PATRIC" id="fig|999894.6.peg.1117"/>
<keyword evidence="2 9" id="KW-0547">Nucleotide-binding</keyword>
<dbReference type="FunFam" id="3.40.50.300:FF:000022">
    <property type="entry name" value="Signal recognition particle 54 kDa subunit"/>
    <property type="match status" value="1"/>
</dbReference>
<dbReference type="SMART" id="SM00962">
    <property type="entry name" value="SRP54"/>
    <property type="match status" value="1"/>
</dbReference>
<dbReference type="InterPro" id="IPR042101">
    <property type="entry name" value="SRP54_N_sf"/>
</dbReference>
<dbReference type="GO" id="GO:0008312">
    <property type="term" value="F:7S RNA binding"/>
    <property type="evidence" value="ECO:0007669"/>
    <property type="project" value="InterPro"/>
</dbReference>
<dbReference type="PROSITE" id="PS00300">
    <property type="entry name" value="SRP54"/>
    <property type="match status" value="1"/>
</dbReference>
<keyword evidence="6 9" id="KW-0733">Signal recognition particle</keyword>
<comment type="subcellular location">
    <subcellularLocation>
        <location evidence="9">Cytoplasm</location>
    </subcellularLocation>
    <text evidence="9">The SRP-RNC complex is targeted to the cytoplasmic membrane.</text>
</comment>
<dbReference type="Gene3D" id="1.20.120.140">
    <property type="entry name" value="Signal recognition particle SRP54, nucleotide-binding domain"/>
    <property type="match status" value="1"/>
</dbReference>
<dbReference type="InterPro" id="IPR022941">
    <property type="entry name" value="SRP54"/>
</dbReference>
<keyword evidence="10" id="KW-0175">Coiled coil</keyword>
<dbReference type="InterPro" id="IPR003593">
    <property type="entry name" value="AAA+_ATPase"/>
</dbReference>
<dbReference type="InterPro" id="IPR013822">
    <property type="entry name" value="Signal_recog_particl_SRP54_hlx"/>
</dbReference>
<comment type="domain">
    <text evidence="9">Composed of three domains: the N-terminal N domain, which is responsible for interactions with the ribosome, the central G domain, which binds GTP, and the C-terminal M domain, which binds the RNA and the signal sequence of the RNC.</text>
</comment>
<dbReference type="Pfam" id="PF02881">
    <property type="entry name" value="SRP54_N"/>
    <property type="match status" value="1"/>
</dbReference>
<evidence type="ECO:0000256" key="4">
    <source>
        <dbReference type="ARBA" id="ARBA00022884"/>
    </source>
</evidence>
<dbReference type="CDD" id="cd18539">
    <property type="entry name" value="SRP_G"/>
    <property type="match status" value="1"/>
</dbReference>
<reference evidence="12 13" key="1">
    <citation type="submission" date="2016-04" db="EMBL/GenBank/DDBJ databases">
        <title>Genome analysis of Thermosulfurimonas dismutans, the first thermophilic sulfur-disproportionating bacterium of the phylum Thermodesulfobacteria.</title>
        <authorList>
            <person name="Mardanov A.V."/>
            <person name="Beletsky A.V."/>
            <person name="Kadnikov V.V."/>
            <person name="Slobodkin A.I."/>
            <person name="Ravin N.V."/>
        </authorList>
    </citation>
    <scope>NUCLEOTIDE SEQUENCE [LARGE SCALE GENOMIC DNA]</scope>
    <source>
        <strain evidence="12 13">S95</strain>
    </source>
</reference>
<dbReference type="Proteomes" id="UP000078390">
    <property type="component" value="Unassembled WGS sequence"/>
</dbReference>
<dbReference type="Gene3D" id="1.10.260.30">
    <property type="entry name" value="Signal recognition particle, SRP54 subunit, M-domain"/>
    <property type="match status" value="1"/>
</dbReference>
<keyword evidence="7 9" id="KW-0687">Ribonucleoprotein</keyword>
<proteinExistence type="inferred from homology"/>
<feature type="coiled-coil region" evidence="10">
    <location>
        <begin position="315"/>
        <end position="342"/>
    </location>
</feature>
<dbReference type="SUPFAM" id="SSF52540">
    <property type="entry name" value="P-loop containing nucleoside triphosphate hydrolases"/>
    <property type="match status" value="1"/>
</dbReference>
<comment type="caution">
    <text evidence="12">The sequence shown here is derived from an EMBL/GenBank/DDBJ whole genome shotgun (WGS) entry which is preliminary data.</text>
</comment>
<dbReference type="EC" id="3.6.5.4" evidence="9"/>
<dbReference type="InterPro" id="IPR004125">
    <property type="entry name" value="Signal_recog_particle_SRP54_M"/>
</dbReference>
<feature type="binding site" evidence="9">
    <location>
        <begin position="189"/>
        <end position="193"/>
    </location>
    <ligand>
        <name>GTP</name>
        <dbReference type="ChEBI" id="CHEBI:37565"/>
    </ligand>
</feature>
<dbReference type="PANTHER" id="PTHR11564:SF5">
    <property type="entry name" value="SIGNAL RECOGNITION PARTICLE SUBUNIT SRP54"/>
    <property type="match status" value="1"/>
</dbReference>
<dbReference type="InterPro" id="IPR027417">
    <property type="entry name" value="P-loop_NTPase"/>
</dbReference>
<dbReference type="STRING" id="999894.TDIS_1122"/>
<keyword evidence="3 9" id="KW-0378">Hydrolase</keyword>
<evidence type="ECO:0000259" key="11">
    <source>
        <dbReference type="PROSITE" id="PS00300"/>
    </source>
</evidence>
<keyword evidence="4 9" id="KW-0694">RNA-binding</keyword>
<dbReference type="GO" id="GO:0006614">
    <property type="term" value="P:SRP-dependent cotranslational protein targeting to membrane"/>
    <property type="evidence" value="ECO:0007669"/>
    <property type="project" value="InterPro"/>
</dbReference>
<evidence type="ECO:0000256" key="2">
    <source>
        <dbReference type="ARBA" id="ARBA00022741"/>
    </source>
</evidence>
<dbReference type="InterPro" id="IPR036891">
    <property type="entry name" value="Signal_recog_part_SRP54_M_sf"/>
</dbReference>
<dbReference type="SMART" id="SM00963">
    <property type="entry name" value="SRP54_N"/>
    <property type="match status" value="1"/>
</dbReference>
<evidence type="ECO:0000256" key="1">
    <source>
        <dbReference type="ARBA" id="ARBA00005450"/>
    </source>
</evidence>
<evidence type="ECO:0000256" key="5">
    <source>
        <dbReference type="ARBA" id="ARBA00023134"/>
    </source>
</evidence>
<feature type="binding site" evidence="9">
    <location>
        <begin position="107"/>
        <end position="114"/>
    </location>
    <ligand>
        <name>GTP</name>
        <dbReference type="ChEBI" id="CHEBI:37565"/>
    </ligand>
</feature>
<dbReference type="GO" id="GO:0005525">
    <property type="term" value="F:GTP binding"/>
    <property type="evidence" value="ECO:0007669"/>
    <property type="project" value="UniProtKB-UniRule"/>
</dbReference>
<comment type="caution">
    <text evidence="9">Lacks conserved residue(s) required for the propagation of feature annotation.</text>
</comment>
<dbReference type="Pfam" id="PF00448">
    <property type="entry name" value="SRP54"/>
    <property type="match status" value="1"/>
</dbReference>
<dbReference type="PANTHER" id="PTHR11564">
    <property type="entry name" value="SIGNAL RECOGNITION PARTICLE 54K PROTEIN SRP54"/>
    <property type="match status" value="1"/>
</dbReference>